<comment type="caution">
    <text evidence="3">The sequence shown here is derived from an EMBL/GenBank/DDBJ whole genome shotgun (WGS) entry which is preliminary data.</text>
</comment>
<dbReference type="EMBL" id="JACNJH010000211">
    <property type="protein sequence ID" value="MBC8362701.1"/>
    <property type="molecule type" value="Genomic_DNA"/>
</dbReference>
<comment type="similarity">
    <text evidence="1">Belongs to the UDP-N-acetylglucosamine 2-epimerase family.</text>
</comment>
<dbReference type="SUPFAM" id="SSF53756">
    <property type="entry name" value="UDP-Glycosyltransferase/glycogen phosphorylase"/>
    <property type="match status" value="1"/>
</dbReference>
<keyword evidence="1" id="KW-0413">Isomerase</keyword>
<sequence length="108" mass="12028">MHIHLIAAARPNFMKIAPLYHALKQEQWAKPCIIHTGQHYDLNMSDDFFKDLGLPQPDFHLGVGSGTHAQQTGQVMMAYEKILMENPPDLVVVVGDVNSTMAATRQTS</sequence>
<evidence type="ECO:0000313" key="3">
    <source>
        <dbReference type="EMBL" id="MBC8362701.1"/>
    </source>
</evidence>
<evidence type="ECO:0000256" key="1">
    <source>
        <dbReference type="RuleBase" id="RU003513"/>
    </source>
</evidence>
<dbReference type="PANTHER" id="PTHR43174:SF1">
    <property type="entry name" value="UDP-N-ACETYLGLUCOSAMINE 2-EPIMERASE"/>
    <property type="match status" value="1"/>
</dbReference>
<accession>A0A8J6NYL2</accession>
<gene>
    <name evidence="3" type="ORF">H8E23_15055</name>
</gene>
<dbReference type="Proteomes" id="UP000603434">
    <property type="component" value="Unassembled WGS sequence"/>
</dbReference>
<reference evidence="3 4" key="1">
    <citation type="submission" date="2020-08" db="EMBL/GenBank/DDBJ databases">
        <title>Bridging the membrane lipid divide: bacteria of the FCB group superphylum have the potential to synthesize archaeal ether lipids.</title>
        <authorList>
            <person name="Villanueva L."/>
            <person name="Von Meijenfeldt F.A.B."/>
            <person name="Westbye A.B."/>
            <person name="Yadav S."/>
            <person name="Hopmans E.C."/>
            <person name="Dutilh B.E."/>
            <person name="Sinninghe Damste J.S."/>
        </authorList>
    </citation>
    <scope>NUCLEOTIDE SEQUENCE [LARGE SCALE GENOMIC DNA]</scope>
    <source>
        <strain evidence="3">NIOZ-UU30</strain>
    </source>
</reference>
<dbReference type="InterPro" id="IPR003331">
    <property type="entry name" value="UDP_GlcNAc_Epimerase_2_dom"/>
</dbReference>
<evidence type="ECO:0000259" key="2">
    <source>
        <dbReference type="Pfam" id="PF02350"/>
    </source>
</evidence>
<name>A0A8J6NYL2_9BACT</name>
<dbReference type="GO" id="GO:0016853">
    <property type="term" value="F:isomerase activity"/>
    <property type="evidence" value="ECO:0007669"/>
    <property type="project" value="UniProtKB-KW"/>
</dbReference>
<evidence type="ECO:0000313" key="4">
    <source>
        <dbReference type="Proteomes" id="UP000603434"/>
    </source>
</evidence>
<dbReference type="AlphaFoldDB" id="A0A8J6NYL2"/>
<dbReference type="Pfam" id="PF02350">
    <property type="entry name" value="Epimerase_2"/>
    <property type="match status" value="1"/>
</dbReference>
<proteinExistence type="inferred from homology"/>
<dbReference type="InterPro" id="IPR029767">
    <property type="entry name" value="WecB-like"/>
</dbReference>
<organism evidence="3 4">
    <name type="scientific">Candidatus Desulfatibia profunda</name>
    <dbReference type="NCBI Taxonomy" id="2841695"/>
    <lineage>
        <taxon>Bacteria</taxon>
        <taxon>Pseudomonadati</taxon>
        <taxon>Thermodesulfobacteriota</taxon>
        <taxon>Desulfobacteria</taxon>
        <taxon>Desulfobacterales</taxon>
        <taxon>Desulfobacterales incertae sedis</taxon>
        <taxon>Candidatus Desulfatibia</taxon>
    </lineage>
</organism>
<feature type="domain" description="UDP-N-acetylglucosamine 2-epimerase" evidence="2">
    <location>
        <begin position="22"/>
        <end position="103"/>
    </location>
</feature>
<dbReference type="Gene3D" id="3.40.50.2000">
    <property type="entry name" value="Glycogen Phosphorylase B"/>
    <property type="match status" value="1"/>
</dbReference>
<dbReference type="PANTHER" id="PTHR43174">
    <property type="entry name" value="UDP-N-ACETYLGLUCOSAMINE 2-EPIMERASE"/>
    <property type="match status" value="1"/>
</dbReference>
<protein>
    <submittedName>
        <fullName evidence="3">UDP-N-acetylglucosamine 2-epimerase</fullName>
    </submittedName>
</protein>